<comment type="caution">
    <text evidence="8">The sequence shown here is derived from an EMBL/GenBank/DDBJ whole genome shotgun (WGS) entry which is preliminary data.</text>
</comment>
<dbReference type="GO" id="GO:0050451">
    <property type="term" value="F:CoA-disulfide reductase (NADPH) activity"/>
    <property type="evidence" value="ECO:0007669"/>
    <property type="project" value="UniProtKB-EC"/>
</dbReference>
<dbReference type="SUPFAM" id="SSF52821">
    <property type="entry name" value="Rhodanese/Cell cycle control phosphatase"/>
    <property type="match status" value="1"/>
</dbReference>
<evidence type="ECO:0000313" key="9">
    <source>
        <dbReference type="Proteomes" id="UP000318995"/>
    </source>
</evidence>
<evidence type="ECO:0000256" key="4">
    <source>
        <dbReference type="ARBA" id="ARBA00022827"/>
    </source>
</evidence>
<dbReference type="PRINTS" id="PR00368">
    <property type="entry name" value="FADPNR"/>
</dbReference>
<reference evidence="8 9" key="1">
    <citation type="submission" date="2019-02" db="EMBL/GenBank/DDBJ databases">
        <title>Deep-cultivation of Planctomycetes and their phenomic and genomic characterization uncovers novel biology.</title>
        <authorList>
            <person name="Wiegand S."/>
            <person name="Jogler M."/>
            <person name="Boedeker C."/>
            <person name="Pinto D."/>
            <person name="Vollmers J."/>
            <person name="Rivas-Marin E."/>
            <person name="Kohn T."/>
            <person name="Peeters S.H."/>
            <person name="Heuer A."/>
            <person name="Rast P."/>
            <person name="Oberbeckmann S."/>
            <person name="Bunk B."/>
            <person name="Jeske O."/>
            <person name="Meyerdierks A."/>
            <person name="Storesund J.E."/>
            <person name="Kallscheuer N."/>
            <person name="Luecker S."/>
            <person name="Lage O.M."/>
            <person name="Pohl T."/>
            <person name="Merkel B.J."/>
            <person name="Hornburger P."/>
            <person name="Mueller R.-W."/>
            <person name="Bruemmer F."/>
            <person name="Labrenz M."/>
            <person name="Spormann A.M."/>
            <person name="Op Den Camp H."/>
            <person name="Overmann J."/>
            <person name="Amann R."/>
            <person name="Jetten M.S.M."/>
            <person name="Mascher T."/>
            <person name="Medema M.H."/>
            <person name="Devos D.P."/>
            <person name="Kaster A.-K."/>
            <person name="Ovreas L."/>
            <person name="Rohde M."/>
            <person name="Galperin M.Y."/>
            <person name="Jogler C."/>
        </authorList>
    </citation>
    <scope>NUCLEOTIDE SEQUENCE [LARGE SCALE GENOMIC DNA]</scope>
    <source>
        <strain evidence="8 9">Pla111</strain>
    </source>
</reference>
<name>A0A5C5VXL3_9BACT</name>
<evidence type="ECO:0000256" key="5">
    <source>
        <dbReference type="ARBA" id="ARBA00023002"/>
    </source>
</evidence>
<evidence type="ECO:0000256" key="2">
    <source>
        <dbReference type="ARBA" id="ARBA00009130"/>
    </source>
</evidence>
<dbReference type="PANTHER" id="PTHR43429:SF1">
    <property type="entry name" value="NAD(P)H SULFUR OXIDOREDUCTASE (COA-DEPENDENT)"/>
    <property type="match status" value="1"/>
</dbReference>
<dbReference type="SUPFAM" id="SSF55424">
    <property type="entry name" value="FAD/NAD-linked reductases, dimerisation (C-terminal) domain"/>
    <property type="match status" value="1"/>
</dbReference>
<evidence type="ECO:0000256" key="3">
    <source>
        <dbReference type="ARBA" id="ARBA00022630"/>
    </source>
</evidence>
<keyword evidence="5 8" id="KW-0560">Oxidoreductase</keyword>
<dbReference type="InterPro" id="IPR036873">
    <property type="entry name" value="Rhodanese-like_dom_sf"/>
</dbReference>
<dbReference type="SMART" id="SM00450">
    <property type="entry name" value="RHOD"/>
    <property type="match status" value="1"/>
</dbReference>
<keyword evidence="4" id="KW-0274">FAD</keyword>
<feature type="domain" description="Rhodanese" evidence="7">
    <location>
        <begin position="476"/>
        <end position="564"/>
    </location>
</feature>
<keyword evidence="6" id="KW-0676">Redox-active center</keyword>
<sequence>MTHVISAAVAKTPPLKIVIVGAVAGGASAAARARRLSEDSEILLIERGHEPSFANCGMPYYIGGEIAHREKLLVAPVQLLRERLKLDVRTRHECLSIDRARKTVRILEVDTGKEYVETYDRLILSPGAAPLRPPLPGVNLPRVHTLRNLSDADRLLAASKAGGRAVVVGGGFIGIEMVENLLRRGIKTTLLERNPQVLTPWDPEMVSAFAETLRDRGVDLRLGEEVTAFGELPCGISVETSAGDVLEADFVVLAIGVRPEDDLARAAGLAVAARGGIVTNPRMQTSDPDIYAVGDAVEVRHVVTKETTRIPLAGPANRQGRIAADACFGRTSTFRGVQGTAIVGLFDHTAAMTGLSEKACRAAGIAHEKIYVHPAHHAGYYPGAERISLKLVFDPQDGRVLGAQAVGGAGIDKRIDVIAMALQAGMTVFDLEEAELCYAPQFGSAKDPVNMAGFVAAGVVRGDQPIVHADQIEELVTAGAYVLDVRTPAEFARGAIPAAINIPMEELRARLQELPRERAIIAYCQVGMRGYLATRVLLQSGFDKVRNLSGGYTTYRQKFAAPMLVSPAAR</sequence>
<dbReference type="EMBL" id="SJPH01000006">
    <property type="protein sequence ID" value="TWT42735.1"/>
    <property type="molecule type" value="Genomic_DNA"/>
</dbReference>
<dbReference type="RefSeq" id="WP_231931022.1">
    <property type="nucleotide sequence ID" value="NZ_SJPH01000006.1"/>
</dbReference>
<dbReference type="Gene3D" id="3.50.50.60">
    <property type="entry name" value="FAD/NAD(P)-binding domain"/>
    <property type="match status" value="2"/>
</dbReference>
<dbReference type="PANTHER" id="PTHR43429">
    <property type="entry name" value="PYRIDINE NUCLEOTIDE-DISULFIDE OXIDOREDUCTASE DOMAIN-CONTAINING"/>
    <property type="match status" value="1"/>
</dbReference>
<dbReference type="InterPro" id="IPR016156">
    <property type="entry name" value="FAD/NAD-linked_Rdtase_dimer_sf"/>
</dbReference>
<gene>
    <name evidence="8" type="primary">cdr</name>
    <name evidence="8" type="ORF">Pla111_27080</name>
</gene>
<dbReference type="SUPFAM" id="SSF51905">
    <property type="entry name" value="FAD/NAD(P)-binding domain"/>
    <property type="match status" value="1"/>
</dbReference>
<evidence type="ECO:0000256" key="1">
    <source>
        <dbReference type="ARBA" id="ARBA00001974"/>
    </source>
</evidence>
<dbReference type="PROSITE" id="PS50206">
    <property type="entry name" value="RHODANESE_3"/>
    <property type="match status" value="1"/>
</dbReference>
<proteinExistence type="inferred from homology"/>
<dbReference type="Gene3D" id="3.40.250.10">
    <property type="entry name" value="Rhodanese-like domain"/>
    <property type="match status" value="1"/>
</dbReference>
<dbReference type="Pfam" id="PF07992">
    <property type="entry name" value="Pyr_redox_2"/>
    <property type="match status" value="1"/>
</dbReference>
<accession>A0A5C5VXL3</accession>
<dbReference type="Pfam" id="PF02852">
    <property type="entry name" value="Pyr_redox_dim"/>
    <property type="match status" value="1"/>
</dbReference>
<dbReference type="EC" id="1.8.1.14" evidence="8"/>
<evidence type="ECO:0000256" key="6">
    <source>
        <dbReference type="ARBA" id="ARBA00023284"/>
    </source>
</evidence>
<comment type="similarity">
    <text evidence="2">Belongs to the class-III pyridine nucleotide-disulfide oxidoreductase family.</text>
</comment>
<evidence type="ECO:0000313" key="8">
    <source>
        <dbReference type="EMBL" id="TWT42735.1"/>
    </source>
</evidence>
<dbReference type="InterPro" id="IPR004099">
    <property type="entry name" value="Pyr_nucl-diS_OxRdtase_dimer"/>
</dbReference>
<protein>
    <submittedName>
        <fullName evidence="8">Coenzyme A disulfide reductase</fullName>
        <ecNumber evidence="8">1.8.1.14</ecNumber>
    </submittedName>
</protein>
<dbReference type="InterPro" id="IPR036188">
    <property type="entry name" value="FAD/NAD-bd_sf"/>
</dbReference>
<organism evidence="8 9">
    <name type="scientific">Botrimarina hoheduenensis</name>
    <dbReference type="NCBI Taxonomy" id="2528000"/>
    <lineage>
        <taxon>Bacteria</taxon>
        <taxon>Pseudomonadati</taxon>
        <taxon>Planctomycetota</taxon>
        <taxon>Planctomycetia</taxon>
        <taxon>Pirellulales</taxon>
        <taxon>Lacipirellulaceae</taxon>
        <taxon>Botrimarina</taxon>
    </lineage>
</organism>
<dbReference type="InterPro" id="IPR001763">
    <property type="entry name" value="Rhodanese-like_dom"/>
</dbReference>
<evidence type="ECO:0000259" key="7">
    <source>
        <dbReference type="PROSITE" id="PS50206"/>
    </source>
</evidence>
<keyword evidence="9" id="KW-1185">Reference proteome</keyword>
<dbReference type="InterPro" id="IPR050260">
    <property type="entry name" value="FAD-bd_OxRdtase"/>
</dbReference>
<dbReference type="PRINTS" id="PR00411">
    <property type="entry name" value="PNDRDTASEI"/>
</dbReference>
<dbReference type="InterPro" id="IPR023753">
    <property type="entry name" value="FAD/NAD-binding_dom"/>
</dbReference>
<comment type="cofactor">
    <cofactor evidence="1">
        <name>FAD</name>
        <dbReference type="ChEBI" id="CHEBI:57692"/>
    </cofactor>
</comment>
<keyword evidence="3" id="KW-0285">Flavoprotein</keyword>
<dbReference type="Pfam" id="PF00581">
    <property type="entry name" value="Rhodanese"/>
    <property type="match status" value="1"/>
</dbReference>
<dbReference type="AlphaFoldDB" id="A0A5C5VXL3"/>
<dbReference type="Proteomes" id="UP000318995">
    <property type="component" value="Unassembled WGS sequence"/>
</dbReference>